<gene>
    <name evidence="4" type="ORF">L227DRAFT_594067</name>
</gene>
<dbReference type="InterPro" id="IPR000192">
    <property type="entry name" value="Aminotrans_V_dom"/>
</dbReference>
<dbReference type="PANTHER" id="PTHR43092">
    <property type="entry name" value="L-CYSTEINE DESULFHYDRASE"/>
    <property type="match status" value="1"/>
</dbReference>
<dbReference type="AlphaFoldDB" id="A0A5C2S719"/>
<reference evidence="4" key="1">
    <citation type="journal article" date="2018" name="Genome Biol. Evol.">
        <title>Genomics and development of Lentinus tigrinus, a white-rot wood-decaying mushroom with dimorphic fruiting bodies.</title>
        <authorList>
            <person name="Wu B."/>
            <person name="Xu Z."/>
            <person name="Knudson A."/>
            <person name="Carlson A."/>
            <person name="Chen N."/>
            <person name="Kovaka S."/>
            <person name="LaButti K."/>
            <person name="Lipzen A."/>
            <person name="Pennachio C."/>
            <person name="Riley R."/>
            <person name="Schakwitz W."/>
            <person name="Umezawa K."/>
            <person name="Ohm R.A."/>
            <person name="Grigoriev I.V."/>
            <person name="Nagy L.G."/>
            <person name="Gibbons J."/>
            <person name="Hibbett D."/>
        </authorList>
    </citation>
    <scope>NUCLEOTIDE SEQUENCE [LARGE SCALE GENOMIC DNA]</scope>
    <source>
        <strain evidence="4">ALCF2SS1-6</strain>
    </source>
</reference>
<evidence type="ECO:0000313" key="4">
    <source>
        <dbReference type="EMBL" id="RPD58919.1"/>
    </source>
</evidence>
<dbReference type="STRING" id="1328759.A0A5C2S719"/>
<dbReference type="InterPro" id="IPR015424">
    <property type="entry name" value="PyrdxlP-dep_Trfase"/>
</dbReference>
<dbReference type="SUPFAM" id="SSF53383">
    <property type="entry name" value="PLP-dependent transferases"/>
    <property type="match status" value="1"/>
</dbReference>
<accession>A0A5C2S719</accession>
<dbReference type="GO" id="GO:0016740">
    <property type="term" value="F:transferase activity"/>
    <property type="evidence" value="ECO:0007669"/>
    <property type="project" value="UniProtKB-KW"/>
</dbReference>
<dbReference type="InterPro" id="IPR015421">
    <property type="entry name" value="PyrdxlP-dep_Trfase_major"/>
</dbReference>
<evidence type="ECO:0000313" key="5">
    <source>
        <dbReference type="Proteomes" id="UP000313359"/>
    </source>
</evidence>
<dbReference type="Proteomes" id="UP000313359">
    <property type="component" value="Unassembled WGS sequence"/>
</dbReference>
<dbReference type="Pfam" id="PF00266">
    <property type="entry name" value="Aminotran_5"/>
    <property type="match status" value="1"/>
</dbReference>
<sequence length="435" mass="49260">MTQGLGPELEHTPGRSYDPTQKPPPFGRQLKQYFALDKEYVNLNHGSYGSLPLPLLQESSKLAFEIERNPTIVAKLIGSDVDEVVFVPNASHAANKVLRNFEWRDGDLVIGPSTTYGQAFNVLKYLSDRSEQPKPTLVSIQYNFPLTDAEIIETFRTQLRQYKREHAGTQFTDVPSLSPGFTADVSARKNKIVAVIDGFTANPGALMPWRELVRICHEEGVWALIDAAHSIGQEPNINLREAQPDFWLSSCHKWFFAKRGCAVLYVPERNQHLMKSSIPTSHEYTGTNFAKQHELPSHTHESALALREWLGGEQTIYDYCHTLALEGAQRLAQVLSTKVMDENGELTVYMPNVQLPLPIEKQPGQVYSPELIAEINALFTRQLLLEWNTYTTHYFHNGAWWCRCSAQVYNELSDFEYLGKALVATCENVVEKLFS</sequence>
<dbReference type="EMBL" id="ML122272">
    <property type="protein sequence ID" value="RPD58919.1"/>
    <property type="molecule type" value="Genomic_DNA"/>
</dbReference>
<keyword evidence="1" id="KW-0663">Pyridoxal phosphate</keyword>
<evidence type="ECO:0000256" key="1">
    <source>
        <dbReference type="ARBA" id="ARBA00022898"/>
    </source>
</evidence>
<dbReference type="PANTHER" id="PTHR43092:SF2">
    <property type="entry name" value="HERCYNYLCYSTEINE SULFOXIDE LYASE"/>
    <property type="match status" value="1"/>
</dbReference>
<evidence type="ECO:0000259" key="3">
    <source>
        <dbReference type="Pfam" id="PF00266"/>
    </source>
</evidence>
<evidence type="ECO:0000256" key="2">
    <source>
        <dbReference type="SAM" id="MobiDB-lite"/>
    </source>
</evidence>
<organism evidence="4 5">
    <name type="scientific">Lentinus tigrinus ALCF2SS1-6</name>
    <dbReference type="NCBI Taxonomy" id="1328759"/>
    <lineage>
        <taxon>Eukaryota</taxon>
        <taxon>Fungi</taxon>
        <taxon>Dikarya</taxon>
        <taxon>Basidiomycota</taxon>
        <taxon>Agaricomycotina</taxon>
        <taxon>Agaricomycetes</taxon>
        <taxon>Polyporales</taxon>
        <taxon>Polyporaceae</taxon>
        <taxon>Lentinus</taxon>
    </lineage>
</organism>
<feature type="region of interest" description="Disordered" evidence="2">
    <location>
        <begin position="1"/>
        <end position="24"/>
    </location>
</feature>
<feature type="domain" description="Aminotransferase class V" evidence="3">
    <location>
        <begin position="189"/>
        <end position="335"/>
    </location>
</feature>
<protein>
    <submittedName>
        <fullName evidence="4">PLP-dependent transferase</fullName>
    </submittedName>
</protein>
<keyword evidence="5" id="KW-1185">Reference proteome</keyword>
<keyword evidence="4" id="KW-0808">Transferase</keyword>
<name>A0A5C2S719_9APHY</name>
<dbReference type="Gene3D" id="3.40.640.10">
    <property type="entry name" value="Type I PLP-dependent aspartate aminotransferase-like (Major domain)"/>
    <property type="match status" value="1"/>
</dbReference>
<proteinExistence type="predicted"/>
<dbReference type="OrthoDB" id="5978656at2759"/>